<protein>
    <submittedName>
        <fullName evidence="14">TonB-dependent receptor</fullName>
    </submittedName>
</protein>
<evidence type="ECO:0000256" key="1">
    <source>
        <dbReference type="ARBA" id="ARBA00004571"/>
    </source>
</evidence>
<dbReference type="InterPro" id="IPR012910">
    <property type="entry name" value="Plug_dom"/>
</dbReference>
<keyword evidence="7 10" id="KW-0472">Membrane</keyword>
<keyword evidence="4 10" id="KW-0812">Transmembrane</keyword>
<evidence type="ECO:0000256" key="7">
    <source>
        <dbReference type="ARBA" id="ARBA00023136"/>
    </source>
</evidence>
<keyword evidence="9 10" id="KW-0998">Cell outer membrane</keyword>
<dbReference type="Pfam" id="PF07715">
    <property type="entry name" value="Plug"/>
    <property type="match status" value="1"/>
</dbReference>
<dbReference type="PROSITE" id="PS52016">
    <property type="entry name" value="TONB_DEPENDENT_REC_3"/>
    <property type="match status" value="1"/>
</dbReference>
<organism evidence="14 15">
    <name type="scientific">Chitinophaga defluvii</name>
    <dbReference type="NCBI Taxonomy" id="3163343"/>
    <lineage>
        <taxon>Bacteria</taxon>
        <taxon>Pseudomonadati</taxon>
        <taxon>Bacteroidota</taxon>
        <taxon>Chitinophagia</taxon>
        <taxon>Chitinophagales</taxon>
        <taxon>Chitinophagaceae</taxon>
        <taxon>Chitinophaga</taxon>
    </lineage>
</organism>
<dbReference type="Gene3D" id="2.40.170.20">
    <property type="entry name" value="TonB-dependent receptor, beta-barrel domain"/>
    <property type="match status" value="1"/>
</dbReference>
<accession>A0ABV2SYS4</accession>
<evidence type="ECO:0000256" key="9">
    <source>
        <dbReference type="ARBA" id="ARBA00023237"/>
    </source>
</evidence>
<evidence type="ECO:0000256" key="5">
    <source>
        <dbReference type="ARBA" id="ARBA00022729"/>
    </source>
</evidence>
<keyword evidence="5" id="KW-0732">Signal</keyword>
<dbReference type="Gene3D" id="2.170.130.10">
    <property type="entry name" value="TonB-dependent receptor, plug domain"/>
    <property type="match status" value="1"/>
</dbReference>
<evidence type="ECO:0000256" key="10">
    <source>
        <dbReference type="PROSITE-ProRule" id="PRU01360"/>
    </source>
</evidence>
<evidence type="ECO:0000313" key="14">
    <source>
        <dbReference type="EMBL" id="MET6995933.1"/>
    </source>
</evidence>
<feature type="domain" description="TonB-dependent receptor-like beta-barrel" evidence="12">
    <location>
        <begin position="197"/>
        <end position="613"/>
    </location>
</feature>
<evidence type="ECO:0000256" key="11">
    <source>
        <dbReference type="RuleBase" id="RU003357"/>
    </source>
</evidence>
<evidence type="ECO:0000259" key="13">
    <source>
        <dbReference type="Pfam" id="PF07715"/>
    </source>
</evidence>
<name>A0ABV2SYS4_9BACT</name>
<dbReference type="RefSeq" id="WP_354658580.1">
    <property type="nucleotide sequence ID" value="NZ_JBEXAC010000001.1"/>
</dbReference>
<dbReference type="InterPro" id="IPR037066">
    <property type="entry name" value="Plug_dom_sf"/>
</dbReference>
<comment type="subcellular location">
    <subcellularLocation>
        <location evidence="1 10">Cell outer membrane</location>
        <topology evidence="1 10">Multi-pass membrane protein</topology>
    </subcellularLocation>
</comment>
<comment type="similarity">
    <text evidence="10 11">Belongs to the TonB-dependent receptor family.</text>
</comment>
<feature type="domain" description="TonB-dependent receptor plug" evidence="13">
    <location>
        <begin position="62"/>
        <end position="167"/>
    </location>
</feature>
<comment type="caution">
    <text evidence="14">The sequence shown here is derived from an EMBL/GenBank/DDBJ whole genome shotgun (WGS) entry which is preliminary data.</text>
</comment>
<dbReference type="EMBL" id="JBEXAC010000001">
    <property type="protein sequence ID" value="MET6995933.1"/>
    <property type="molecule type" value="Genomic_DNA"/>
</dbReference>
<sequence length="639" mass="71107">MKLAIYQGIYRICFFLLLLLTNIAVIQGQQLTAPADTAGATTTHHLEEVVVRENRFSAPLKALNRNITIIGRKEIEATAATSINEMLSHVPGLDVRQRGPGGMQADIGIDGGTFDQTLVLLNGIKITDPQTGHNIMNLPVALSDIDHIEVLRGAAARIYGINALNGAINIITRKLPQSGVNISAAGGSSFRKNEKEQLYNSYSAGATAGLVKPNSNQALSVSGQAGNGYRYNTAYENYKAFYQASFDTDTAQQWNVLAGYVSNQYGANGFYAAPGDKEAEEKVQTLLTAVSMSSRVNQHWTILPRISYRYTKDDYRYIRQTPDKSRNLHNTHIVDAELNNTFDTRIGYFGAGLEARFEHIGSSNLGNHERVNLGIYGEYRLKTTGPFSFTLGSYLNYNSFYGWQLFPGADVGYNILPNLKAFANVGTAQRLPTYTDLYYKSPSILGNDKLEPEKATYMEAGIRKFSGKYSFSTSVFYRQISRFIDYVKDSVPQPWQPQNFQRADTKGFTLSAGYNTLLSEQGVFNRLGINVGYNYLSPDFKNNTGLNKISRYVLESLRHQFNAGAQVGIWQHFNVSAAARYCMRINYKDYTVVDARVSYKHHRFQVYADATNILDVTYIEAGAVPMPGRWMTLGGTISL</sequence>
<proteinExistence type="inferred from homology"/>
<reference evidence="14 15" key="1">
    <citation type="submission" date="2024-06" db="EMBL/GenBank/DDBJ databases">
        <title>Chitinophaga defluvii sp. nov., isolated from municipal sewage.</title>
        <authorList>
            <person name="Zhang L."/>
        </authorList>
    </citation>
    <scope>NUCLEOTIDE SEQUENCE [LARGE SCALE GENOMIC DNA]</scope>
    <source>
        <strain evidence="14 15">H8</strain>
    </source>
</reference>
<evidence type="ECO:0000256" key="8">
    <source>
        <dbReference type="ARBA" id="ARBA00023170"/>
    </source>
</evidence>
<dbReference type="Proteomes" id="UP001549749">
    <property type="component" value="Unassembled WGS sequence"/>
</dbReference>
<dbReference type="Pfam" id="PF00593">
    <property type="entry name" value="TonB_dep_Rec_b-barrel"/>
    <property type="match status" value="1"/>
</dbReference>
<dbReference type="InterPro" id="IPR039426">
    <property type="entry name" value="TonB-dep_rcpt-like"/>
</dbReference>
<dbReference type="InterPro" id="IPR036942">
    <property type="entry name" value="Beta-barrel_TonB_sf"/>
</dbReference>
<evidence type="ECO:0000256" key="2">
    <source>
        <dbReference type="ARBA" id="ARBA00022448"/>
    </source>
</evidence>
<keyword evidence="3 10" id="KW-1134">Transmembrane beta strand</keyword>
<keyword evidence="15" id="KW-1185">Reference proteome</keyword>
<evidence type="ECO:0000313" key="15">
    <source>
        <dbReference type="Proteomes" id="UP001549749"/>
    </source>
</evidence>
<dbReference type="PANTHER" id="PTHR30069">
    <property type="entry name" value="TONB-DEPENDENT OUTER MEMBRANE RECEPTOR"/>
    <property type="match status" value="1"/>
</dbReference>
<dbReference type="InterPro" id="IPR000531">
    <property type="entry name" value="Beta-barrel_TonB"/>
</dbReference>
<evidence type="ECO:0000256" key="3">
    <source>
        <dbReference type="ARBA" id="ARBA00022452"/>
    </source>
</evidence>
<evidence type="ECO:0000256" key="4">
    <source>
        <dbReference type="ARBA" id="ARBA00022692"/>
    </source>
</evidence>
<evidence type="ECO:0000256" key="6">
    <source>
        <dbReference type="ARBA" id="ARBA00023077"/>
    </source>
</evidence>
<keyword evidence="2 10" id="KW-0813">Transport</keyword>
<keyword evidence="8 14" id="KW-0675">Receptor</keyword>
<dbReference type="SUPFAM" id="SSF56935">
    <property type="entry name" value="Porins"/>
    <property type="match status" value="1"/>
</dbReference>
<evidence type="ECO:0000259" key="12">
    <source>
        <dbReference type="Pfam" id="PF00593"/>
    </source>
</evidence>
<gene>
    <name evidence="14" type="ORF">ABR189_01075</name>
</gene>
<keyword evidence="6 11" id="KW-0798">TonB box</keyword>
<dbReference type="PANTHER" id="PTHR30069:SF29">
    <property type="entry name" value="HEMOGLOBIN AND HEMOGLOBIN-HAPTOGLOBIN-BINDING PROTEIN 1-RELATED"/>
    <property type="match status" value="1"/>
</dbReference>